<evidence type="ECO:0000313" key="1">
    <source>
        <dbReference type="EMBL" id="NKE72472.1"/>
    </source>
</evidence>
<accession>A0A7X6DSK1</accession>
<protein>
    <submittedName>
        <fullName evidence="1">Uncharacterized protein</fullName>
    </submittedName>
</protein>
<dbReference type="AlphaFoldDB" id="A0A7X6DSK1"/>
<sequence>MKVSPLFAMTGPGAVTDNMFNVVSDPTRTAAEVTAGTPAFGMGSRDPAQCGNTAGDGTFDPSIDPGVRSGLNCGYLRNTPATQGLSLPSGNNTVSAGQTMVSLTTMTLTSSSGTPCVLATDPPRANDTGEGCDLVDFNAAPHAFTSNVFPTGSDWTAGPFTGIPNGLHNEFSFSRGVVCRSDTGDTTCARQSLVQETQTENGTSHAEWAFVWSTQNVDPAGTASGAATCGNPIHGVAQTTGGKICVHWYSSYEDSPCKIIGAYDPNAGPNICRGVASGYGFLDVSEGYFIRDGDAVSTTPTSYPLGPQASFGIIDGATSP</sequence>
<dbReference type="RefSeq" id="WP_168062143.1">
    <property type="nucleotide sequence ID" value="NZ_VTOW01000003.1"/>
</dbReference>
<dbReference type="Proteomes" id="UP000534783">
    <property type="component" value="Unassembled WGS sequence"/>
</dbReference>
<gene>
    <name evidence="1" type="ORF">MNODULE_17110</name>
</gene>
<proteinExistence type="predicted"/>
<evidence type="ECO:0000313" key="2">
    <source>
        <dbReference type="Proteomes" id="UP000534783"/>
    </source>
</evidence>
<comment type="caution">
    <text evidence="1">The sequence shown here is derived from an EMBL/GenBank/DDBJ whole genome shotgun (WGS) entry which is preliminary data.</text>
</comment>
<organism evidence="1 2">
    <name type="scientific">Candidatus Manganitrophus noduliformans</name>
    <dbReference type="NCBI Taxonomy" id="2606439"/>
    <lineage>
        <taxon>Bacteria</taxon>
        <taxon>Pseudomonadati</taxon>
        <taxon>Nitrospirota</taxon>
        <taxon>Nitrospiria</taxon>
        <taxon>Candidatus Troglogloeales</taxon>
        <taxon>Candidatus Manganitrophaceae</taxon>
        <taxon>Candidatus Manganitrophus</taxon>
    </lineage>
</organism>
<reference evidence="1 2" key="1">
    <citation type="journal article" date="2020" name="Nature">
        <title>Bacterial chemolithoautotrophy via manganese oxidation.</title>
        <authorList>
            <person name="Yu H."/>
            <person name="Leadbetter J.R."/>
        </authorList>
    </citation>
    <scope>NUCLEOTIDE SEQUENCE [LARGE SCALE GENOMIC DNA]</scope>
    <source>
        <strain evidence="1 2">Mn-1</strain>
    </source>
</reference>
<name>A0A7X6DSK1_9BACT</name>
<dbReference type="EMBL" id="VTOW01000003">
    <property type="protein sequence ID" value="NKE72472.1"/>
    <property type="molecule type" value="Genomic_DNA"/>
</dbReference>
<keyword evidence="2" id="KW-1185">Reference proteome</keyword>